<feature type="domain" description="Ricin B lectin" evidence="1">
    <location>
        <begin position="8"/>
        <end position="78"/>
    </location>
</feature>
<comment type="caution">
    <text evidence="2">The sequence shown here is derived from an EMBL/GenBank/DDBJ whole genome shotgun (WGS) entry which is preliminary data.</text>
</comment>
<dbReference type="Pfam" id="PF00652">
    <property type="entry name" value="Ricin_B_lectin"/>
    <property type="match status" value="1"/>
</dbReference>
<name>A0A1Y2HYS7_9FUNG</name>
<proteinExistence type="predicted"/>
<evidence type="ECO:0000313" key="3">
    <source>
        <dbReference type="Proteomes" id="UP000193411"/>
    </source>
</evidence>
<dbReference type="SUPFAM" id="SSF50370">
    <property type="entry name" value="Ricin B-like lectins"/>
    <property type="match status" value="1"/>
</dbReference>
<dbReference type="PROSITE" id="PS50231">
    <property type="entry name" value="RICIN_B_LECTIN"/>
    <property type="match status" value="1"/>
</dbReference>
<dbReference type="Gene3D" id="2.80.10.50">
    <property type="match status" value="1"/>
</dbReference>
<dbReference type="Proteomes" id="UP000193411">
    <property type="component" value="Unassembled WGS sequence"/>
</dbReference>
<dbReference type="AlphaFoldDB" id="A0A1Y2HYS7"/>
<protein>
    <recommendedName>
        <fullName evidence="1">Ricin B lectin domain-containing protein</fullName>
    </recommendedName>
</protein>
<dbReference type="InterPro" id="IPR000772">
    <property type="entry name" value="Ricin_B_lectin"/>
</dbReference>
<sequence>MTHGAVAGGNAVEGQVVRWWMCNDSEAQRWHFSRDGVIFPGRLSPRNRPDLCLDPAGGSRANRNGQPMRLWRCMTNNPIHTFSVGDWYSDVCVGRGTTERRRQG</sequence>
<gene>
    <name evidence="2" type="ORF">BCR44DRAFT_1215260</name>
</gene>
<dbReference type="InterPro" id="IPR035992">
    <property type="entry name" value="Ricin_B-like_lectins"/>
</dbReference>
<accession>A0A1Y2HYS7</accession>
<keyword evidence="3" id="KW-1185">Reference proteome</keyword>
<organism evidence="2 3">
    <name type="scientific">Catenaria anguillulae PL171</name>
    <dbReference type="NCBI Taxonomy" id="765915"/>
    <lineage>
        <taxon>Eukaryota</taxon>
        <taxon>Fungi</taxon>
        <taxon>Fungi incertae sedis</taxon>
        <taxon>Blastocladiomycota</taxon>
        <taxon>Blastocladiomycetes</taxon>
        <taxon>Blastocladiales</taxon>
        <taxon>Catenariaceae</taxon>
        <taxon>Catenaria</taxon>
    </lineage>
</organism>
<reference evidence="2 3" key="1">
    <citation type="submission" date="2016-07" db="EMBL/GenBank/DDBJ databases">
        <title>Pervasive Adenine N6-methylation of Active Genes in Fungi.</title>
        <authorList>
            <consortium name="DOE Joint Genome Institute"/>
            <person name="Mondo S.J."/>
            <person name="Dannebaum R.O."/>
            <person name="Kuo R.C."/>
            <person name="Labutti K."/>
            <person name="Haridas S."/>
            <person name="Kuo A."/>
            <person name="Salamov A."/>
            <person name="Ahrendt S.R."/>
            <person name="Lipzen A."/>
            <person name="Sullivan W."/>
            <person name="Andreopoulos W.B."/>
            <person name="Clum A."/>
            <person name="Lindquist E."/>
            <person name="Daum C."/>
            <person name="Ramamoorthy G.K."/>
            <person name="Gryganskyi A."/>
            <person name="Culley D."/>
            <person name="Magnuson J.K."/>
            <person name="James T.Y."/>
            <person name="O'Malley M.A."/>
            <person name="Stajich J.E."/>
            <person name="Spatafora J.W."/>
            <person name="Visel A."/>
            <person name="Grigoriev I.V."/>
        </authorList>
    </citation>
    <scope>NUCLEOTIDE SEQUENCE [LARGE SCALE GENOMIC DNA]</scope>
    <source>
        <strain evidence="2 3">PL171</strain>
    </source>
</reference>
<dbReference type="EMBL" id="MCFL01000004">
    <property type="protein sequence ID" value="ORZ39767.1"/>
    <property type="molecule type" value="Genomic_DNA"/>
</dbReference>
<evidence type="ECO:0000259" key="1">
    <source>
        <dbReference type="Pfam" id="PF00652"/>
    </source>
</evidence>
<evidence type="ECO:0000313" key="2">
    <source>
        <dbReference type="EMBL" id="ORZ39767.1"/>
    </source>
</evidence>